<proteinExistence type="predicted"/>
<dbReference type="EMBL" id="QNGE01002866">
    <property type="protein sequence ID" value="KAA3674858.1"/>
    <property type="molecule type" value="Genomic_DNA"/>
</dbReference>
<gene>
    <name evidence="6" type="ORF">DEA37_0000952</name>
</gene>
<dbReference type="AlphaFoldDB" id="A0A5J4NHP7"/>
<organism evidence="6 7">
    <name type="scientific">Paragonimus westermani</name>
    <dbReference type="NCBI Taxonomy" id="34504"/>
    <lineage>
        <taxon>Eukaryota</taxon>
        <taxon>Metazoa</taxon>
        <taxon>Spiralia</taxon>
        <taxon>Lophotrochozoa</taxon>
        <taxon>Platyhelminthes</taxon>
        <taxon>Trematoda</taxon>
        <taxon>Digenea</taxon>
        <taxon>Plagiorchiida</taxon>
        <taxon>Troglotremata</taxon>
        <taxon>Troglotrematidae</taxon>
        <taxon>Paragonimus</taxon>
    </lineage>
</organism>
<dbReference type="Pfam" id="PF13520">
    <property type="entry name" value="AA_permease_2"/>
    <property type="match status" value="1"/>
</dbReference>
<protein>
    <submittedName>
        <fullName evidence="6">Uncharacterized protein</fullName>
    </submittedName>
</protein>
<feature type="transmembrane region" description="Helical" evidence="5">
    <location>
        <begin position="198"/>
        <end position="216"/>
    </location>
</feature>
<dbReference type="InterPro" id="IPR002293">
    <property type="entry name" value="AA/rel_permease1"/>
</dbReference>
<feature type="transmembrane region" description="Helical" evidence="5">
    <location>
        <begin position="237"/>
        <end position="263"/>
    </location>
</feature>
<evidence type="ECO:0000313" key="7">
    <source>
        <dbReference type="Proteomes" id="UP000324629"/>
    </source>
</evidence>
<dbReference type="PANTHER" id="PTHR11785">
    <property type="entry name" value="AMINO ACID TRANSPORTER"/>
    <property type="match status" value="1"/>
</dbReference>
<comment type="subcellular location">
    <subcellularLocation>
        <location evidence="1">Membrane</location>
        <topology evidence="1">Multi-pass membrane protein</topology>
    </subcellularLocation>
</comment>
<keyword evidence="4 5" id="KW-0472">Membrane</keyword>
<dbReference type="Proteomes" id="UP000324629">
    <property type="component" value="Unassembled WGS sequence"/>
</dbReference>
<name>A0A5J4NHP7_9TREM</name>
<evidence type="ECO:0000256" key="4">
    <source>
        <dbReference type="ARBA" id="ARBA00023136"/>
    </source>
</evidence>
<accession>A0A5J4NHP7</accession>
<sequence>MHSTKASGHLLAGRPECRTALVAVELSETSLAGRGKLREAGVRYTFCWIGYPADGARENGVCLVVTDRINILMVDEPHDIGPRILSMRLRLSREAQITIGQLRNAKAVDEDGLPGEILKTGGPILELVLCHLVHFIWEQEIIPQRFKTDVLEIDVPEEQCGFQASCSTVDLVFAVQRIQEKCRERNQPSIFASRCMGAMAWVMPLFVGASVFGCMNSEILSLSRLCFTASERGHMPLILSMISVNSLTPIPSVLAMILVSILFQLHEDVFILIQLTGLAFAVVSATAVCSLLYIRRNNPALNKSRFKVMPTRSS</sequence>
<dbReference type="InterPro" id="IPR050598">
    <property type="entry name" value="AminoAcid_Transporter"/>
</dbReference>
<reference evidence="6 7" key="1">
    <citation type="journal article" date="2019" name="Gigascience">
        <title>Whole-genome sequence of the oriental lung fluke Paragonimus westermani.</title>
        <authorList>
            <person name="Oey H."/>
            <person name="Zakrzewski M."/>
            <person name="Narain K."/>
            <person name="Devi K.R."/>
            <person name="Agatsuma T."/>
            <person name="Nawaratna S."/>
            <person name="Gobert G.N."/>
            <person name="Jones M.K."/>
            <person name="Ragan M.A."/>
            <person name="McManus D.P."/>
            <person name="Krause L."/>
        </authorList>
    </citation>
    <scope>NUCLEOTIDE SEQUENCE [LARGE SCALE GENOMIC DNA]</scope>
    <source>
        <strain evidence="6 7">IND2009</strain>
    </source>
</reference>
<dbReference type="GO" id="GO:0016020">
    <property type="term" value="C:membrane"/>
    <property type="evidence" value="ECO:0007669"/>
    <property type="project" value="UniProtKB-SubCell"/>
</dbReference>
<evidence type="ECO:0000256" key="5">
    <source>
        <dbReference type="SAM" id="Phobius"/>
    </source>
</evidence>
<keyword evidence="2 5" id="KW-0812">Transmembrane</keyword>
<evidence type="ECO:0000256" key="1">
    <source>
        <dbReference type="ARBA" id="ARBA00004141"/>
    </source>
</evidence>
<feature type="transmembrane region" description="Helical" evidence="5">
    <location>
        <begin position="269"/>
        <end position="294"/>
    </location>
</feature>
<evidence type="ECO:0000256" key="3">
    <source>
        <dbReference type="ARBA" id="ARBA00022989"/>
    </source>
</evidence>
<keyword evidence="7" id="KW-1185">Reference proteome</keyword>
<dbReference type="PANTHER" id="PTHR11785:SF528">
    <property type="entry name" value="AMINO ACID TRANSPORTER PROTEIN JHI-21"/>
    <property type="match status" value="1"/>
</dbReference>
<dbReference type="Gene3D" id="1.20.1740.10">
    <property type="entry name" value="Amino acid/polyamine transporter I"/>
    <property type="match status" value="1"/>
</dbReference>
<evidence type="ECO:0000313" key="6">
    <source>
        <dbReference type="EMBL" id="KAA3674858.1"/>
    </source>
</evidence>
<evidence type="ECO:0000256" key="2">
    <source>
        <dbReference type="ARBA" id="ARBA00022692"/>
    </source>
</evidence>
<keyword evidence="3 5" id="KW-1133">Transmembrane helix</keyword>
<dbReference type="GO" id="GO:0015179">
    <property type="term" value="F:L-amino acid transmembrane transporter activity"/>
    <property type="evidence" value="ECO:0007669"/>
    <property type="project" value="TreeGrafter"/>
</dbReference>
<comment type="caution">
    <text evidence="6">The sequence shown here is derived from an EMBL/GenBank/DDBJ whole genome shotgun (WGS) entry which is preliminary data.</text>
</comment>